<sequence>MADNAFVYVSYIATTPEKLWEALTSSEFTEQYFFGSKIESDWKVGSSITYSRDGKVSDYGTILKCEPYRVLSFTWTYVADRATREEPSQVTFELKQMGSAVKLTLKHEKLVAADIVEKEDTFEGLNNGWPAILSNLKSLLETGKTLEPVSL</sequence>
<organism evidence="3 4">
    <name type="scientific">Brevibacillus choshinensis</name>
    <dbReference type="NCBI Taxonomy" id="54911"/>
    <lineage>
        <taxon>Bacteria</taxon>
        <taxon>Bacillati</taxon>
        <taxon>Bacillota</taxon>
        <taxon>Bacilli</taxon>
        <taxon>Bacillales</taxon>
        <taxon>Paenibacillaceae</taxon>
        <taxon>Brevibacillus</taxon>
    </lineage>
</organism>
<dbReference type="EMBL" id="CP069127">
    <property type="protein sequence ID" value="QRG70201.1"/>
    <property type="molecule type" value="Genomic_DNA"/>
</dbReference>
<reference evidence="3 4" key="1">
    <citation type="submission" date="2021-01" db="EMBL/GenBank/DDBJ databases">
        <title>Identification of strong promoters based on the transcriptome of Brevibacillus choshinensis.</title>
        <authorList>
            <person name="Yao D."/>
            <person name="Zhang K."/>
            <person name="Wu J."/>
        </authorList>
    </citation>
    <scope>NUCLEOTIDE SEQUENCE [LARGE SCALE GENOMIC DNA]</scope>
    <source>
        <strain evidence="3 4">HPD31-SP3</strain>
    </source>
</reference>
<dbReference type="SUPFAM" id="SSF55961">
    <property type="entry name" value="Bet v1-like"/>
    <property type="match status" value="1"/>
</dbReference>
<dbReference type="Pfam" id="PF08327">
    <property type="entry name" value="AHSA1"/>
    <property type="match status" value="1"/>
</dbReference>
<protein>
    <submittedName>
        <fullName evidence="3">SRPBCC family protein</fullName>
    </submittedName>
</protein>
<dbReference type="RefSeq" id="WP_203357175.1">
    <property type="nucleotide sequence ID" value="NZ_CP069127.1"/>
</dbReference>
<name>A0ABX7FVC4_BRECH</name>
<dbReference type="InterPro" id="IPR013538">
    <property type="entry name" value="ASHA1/2-like_C"/>
</dbReference>
<evidence type="ECO:0000256" key="1">
    <source>
        <dbReference type="ARBA" id="ARBA00006817"/>
    </source>
</evidence>
<evidence type="ECO:0000313" key="4">
    <source>
        <dbReference type="Proteomes" id="UP000596248"/>
    </source>
</evidence>
<dbReference type="CDD" id="cd08893">
    <property type="entry name" value="SRPBCC_CalC_Aha1-like_GntR-HTH"/>
    <property type="match status" value="1"/>
</dbReference>
<dbReference type="Proteomes" id="UP000596248">
    <property type="component" value="Chromosome"/>
</dbReference>
<comment type="similarity">
    <text evidence="1">Belongs to the AHA1 family.</text>
</comment>
<dbReference type="InterPro" id="IPR023393">
    <property type="entry name" value="START-like_dom_sf"/>
</dbReference>
<feature type="domain" description="Activator of Hsp90 ATPase homologue 1/2-like C-terminal" evidence="2">
    <location>
        <begin position="14"/>
        <end position="141"/>
    </location>
</feature>
<proteinExistence type="inferred from homology"/>
<gene>
    <name evidence="3" type="ORF">JNE38_14420</name>
</gene>
<evidence type="ECO:0000313" key="3">
    <source>
        <dbReference type="EMBL" id="QRG70201.1"/>
    </source>
</evidence>
<dbReference type="Gene3D" id="3.30.530.20">
    <property type="match status" value="1"/>
</dbReference>
<keyword evidence="4" id="KW-1185">Reference proteome</keyword>
<evidence type="ECO:0000259" key="2">
    <source>
        <dbReference type="Pfam" id="PF08327"/>
    </source>
</evidence>
<accession>A0ABX7FVC4</accession>